<gene>
    <name evidence="4" type="ORF">UCRPA7_4101</name>
</gene>
<dbReference type="InterPro" id="IPR036291">
    <property type="entry name" value="NAD(P)-bd_dom_sf"/>
</dbReference>
<comment type="similarity">
    <text evidence="2">Belongs to the NAD(P)-dependent epimerase/dehydratase family. Dihydroflavonol-4-reductase subfamily.</text>
</comment>
<dbReference type="KEGG" id="tmn:UCRPA7_4101"/>
<sequence length="349" mass="37976">MSPHSVQTLLVTGANGYAAGHIIKLALENSYHVKGTVRSKSSVAKLEETFSQYGPMFSVSIVDDITKPESYEGALDSSVTGVIHTASPFMFEIADKKQDMLDPAINGAIAILEAVKRYGSSVRRVVTTSSFAANLDVTQGFRPGYIYTEEDWCPLTYEAGAAADWGAVSYIASKALSEKAMWDWMKTESPSFSHVVINPAWIFGPHVPPLASIDNLNQSTSQLWALMDADKIPTTDFAAFVDVRDVAKIHIAAFEHPEAAGHRFLVGSHFDYQSAADAAREELLELRSRIPEGTPGGGWEEAKSVYSLDASKAEKMLGITYTPLNVSMRDSFLELLEAEKLTKGKVTAA</sequence>
<evidence type="ECO:0000256" key="2">
    <source>
        <dbReference type="ARBA" id="ARBA00023445"/>
    </source>
</evidence>
<dbReference type="SUPFAM" id="SSF51735">
    <property type="entry name" value="NAD(P)-binding Rossmann-fold domains"/>
    <property type="match status" value="1"/>
</dbReference>
<dbReference type="RefSeq" id="XP_007914848.1">
    <property type="nucleotide sequence ID" value="XM_007916657.1"/>
</dbReference>
<evidence type="ECO:0000259" key="3">
    <source>
        <dbReference type="Pfam" id="PF01370"/>
    </source>
</evidence>
<evidence type="ECO:0000313" key="5">
    <source>
        <dbReference type="Proteomes" id="UP000014074"/>
    </source>
</evidence>
<dbReference type="Pfam" id="PF01370">
    <property type="entry name" value="Epimerase"/>
    <property type="match status" value="1"/>
</dbReference>
<dbReference type="Proteomes" id="UP000014074">
    <property type="component" value="Unassembled WGS sequence"/>
</dbReference>
<feature type="domain" description="NAD-dependent epimerase/dehydratase" evidence="3">
    <location>
        <begin position="10"/>
        <end position="267"/>
    </location>
</feature>
<evidence type="ECO:0000256" key="1">
    <source>
        <dbReference type="ARBA" id="ARBA00023002"/>
    </source>
</evidence>
<dbReference type="HOGENOM" id="CLU_007383_9_2_1"/>
<dbReference type="GO" id="GO:0016616">
    <property type="term" value="F:oxidoreductase activity, acting on the CH-OH group of donors, NAD or NADP as acceptor"/>
    <property type="evidence" value="ECO:0007669"/>
    <property type="project" value="TreeGrafter"/>
</dbReference>
<proteinExistence type="inferred from homology"/>
<dbReference type="eggNOG" id="KOG1502">
    <property type="taxonomic scope" value="Eukaryota"/>
</dbReference>
<dbReference type="AlphaFoldDB" id="R8BM45"/>
<dbReference type="InterPro" id="IPR001509">
    <property type="entry name" value="Epimerase_deHydtase"/>
</dbReference>
<name>R8BM45_PHAM7</name>
<dbReference type="OrthoDB" id="2735536at2759"/>
<evidence type="ECO:0000313" key="4">
    <source>
        <dbReference type="EMBL" id="EOO00424.1"/>
    </source>
</evidence>
<reference evidence="5" key="1">
    <citation type="journal article" date="2013" name="Genome Announc.">
        <title>Draft genome sequence of the ascomycete Phaeoacremonium aleophilum strain UCR-PA7, a causal agent of the esca disease complex in grapevines.</title>
        <authorList>
            <person name="Blanco-Ulate B."/>
            <person name="Rolshausen P."/>
            <person name="Cantu D."/>
        </authorList>
    </citation>
    <scope>NUCLEOTIDE SEQUENCE [LARGE SCALE GENOMIC DNA]</scope>
    <source>
        <strain evidence="5">UCR-PA7</strain>
    </source>
</reference>
<keyword evidence="5" id="KW-1185">Reference proteome</keyword>
<dbReference type="Gene3D" id="3.40.50.720">
    <property type="entry name" value="NAD(P)-binding Rossmann-like Domain"/>
    <property type="match status" value="1"/>
</dbReference>
<dbReference type="InterPro" id="IPR050425">
    <property type="entry name" value="NAD(P)_dehydrat-like"/>
</dbReference>
<dbReference type="EMBL" id="KB933094">
    <property type="protein sequence ID" value="EOO00424.1"/>
    <property type="molecule type" value="Genomic_DNA"/>
</dbReference>
<dbReference type="PANTHER" id="PTHR10366:SF564">
    <property type="entry name" value="STEROL-4-ALPHA-CARBOXYLATE 3-DEHYDROGENASE, DECARBOXYLATING"/>
    <property type="match status" value="1"/>
</dbReference>
<protein>
    <submittedName>
        <fullName evidence="4">Putative nad dependent epimerase protein</fullName>
    </submittedName>
</protein>
<dbReference type="GeneID" id="19324519"/>
<accession>R8BM45</accession>
<keyword evidence="1" id="KW-0560">Oxidoreductase</keyword>
<dbReference type="PANTHER" id="PTHR10366">
    <property type="entry name" value="NAD DEPENDENT EPIMERASE/DEHYDRATASE"/>
    <property type="match status" value="1"/>
</dbReference>
<organism evidence="4 5">
    <name type="scientific">Phaeoacremonium minimum (strain UCR-PA7)</name>
    <name type="common">Esca disease fungus</name>
    <name type="synonym">Togninia minima</name>
    <dbReference type="NCBI Taxonomy" id="1286976"/>
    <lineage>
        <taxon>Eukaryota</taxon>
        <taxon>Fungi</taxon>
        <taxon>Dikarya</taxon>
        <taxon>Ascomycota</taxon>
        <taxon>Pezizomycotina</taxon>
        <taxon>Sordariomycetes</taxon>
        <taxon>Sordariomycetidae</taxon>
        <taxon>Togniniales</taxon>
        <taxon>Togniniaceae</taxon>
        <taxon>Phaeoacremonium</taxon>
    </lineage>
</organism>